<dbReference type="PANTHER" id="PTHR42160:SF1">
    <property type="entry name" value="URACIL-DNA GLYCOSYLASE SUPERFAMILY PROTEIN"/>
    <property type="match status" value="1"/>
</dbReference>
<evidence type="ECO:0000313" key="3">
    <source>
        <dbReference type="Proteomes" id="UP000468591"/>
    </source>
</evidence>
<gene>
    <name evidence="2" type="ORF">GV827_08045</name>
</gene>
<dbReference type="SUPFAM" id="SSF52141">
    <property type="entry name" value="Uracil-DNA glycosylase-like"/>
    <property type="match status" value="1"/>
</dbReference>
<dbReference type="Proteomes" id="UP000468591">
    <property type="component" value="Unassembled WGS sequence"/>
</dbReference>
<dbReference type="PROSITE" id="PS51257">
    <property type="entry name" value="PROKAR_LIPOPROTEIN"/>
    <property type="match status" value="1"/>
</dbReference>
<feature type="domain" description="Uracil-DNA glycosylase-like" evidence="1">
    <location>
        <begin position="50"/>
        <end position="206"/>
    </location>
</feature>
<proteinExistence type="predicted"/>
<dbReference type="InterPro" id="IPR036895">
    <property type="entry name" value="Uracil-DNA_glycosylase-like_sf"/>
</dbReference>
<organism evidence="2 3">
    <name type="scientific">Sulfitobacter sediminilitoris</name>
    <dbReference type="NCBI Taxonomy" id="2698830"/>
    <lineage>
        <taxon>Bacteria</taxon>
        <taxon>Pseudomonadati</taxon>
        <taxon>Pseudomonadota</taxon>
        <taxon>Alphaproteobacteria</taxon>
        <taxon>Rhodobacterales</taxon>
        <taxon>Roseobacteraceae</taxon>
        <taxon>Sulfitobacter</taxon>
    </lineage>
</organism>
<evidence type="ECO:0000313" key="2">
    <source>
        <dbReference type="EMBL" id="NEK22348.1"/>
    </source>
</evidence>
<protein>
    <submittedName>
        <fullName evidence="2">Uracil-DNA glycosylase family protein</fullName>
    </submittedName>
</protein>
<dbReference type="InterPro" id="IPR005122">
    <property type="entry name" value="Uracil-DNA_glycosylase-like"/>
</dbReference>
<dbReference type="Pfam" id="PF03167">
    <property type="entry name" value="UDG"/>
    <property type="match status" value="1"/>
</dbReference>
<reference evidence="2 3" key="1">
    <citation type="submission" date="2020-01" db="EMBL/GenBank/DDBJ databases">
        <title>Sulfitobacter sediminilitoris sp. nov., isolated from a tidal flat.</title>
        <authorList>
            <person name="Park S."/>
            <person name="Yoon J.-H."/>
        </authorList>
    </citation>
    <scope>NUCLEOTIDE SEQUENCE [LARGE SCALE GENOMIC DNA]</scope>
    <source>
        <strain evidence="2 3">JBTF-M27</strain>
    </source>
</reference>
<comment type="caution">
    <text evidence="2">The sequence shown here is derived from an EMBL/GenBank/DDBJ whole genome shotgun (WGS) entry which is preliminary data.</text>
</comment>
<evidence type="ECO:0000259" key="1">
    <source>
        <dbReference type="SMART" id="SM00986"/>
    </source>
</evidence>
<dbReference type="Gene3D" id="3.40.470.10">
    <property type="entry name" value="Uracil-DNA glycosylase-like domain"/>
    <property type="match status" value="1"/>
</dbReference>
<sequence length="215" mass="24047">MRKRLAQGVGVLASCSRSWPMKDIRDDLRACTICAEKFAATATAHRPNPVVWFAPGARILIASQAPGLRVHEANTPFWDASGKRLRDWLGVDEVTFYDRSKVAIIPMGFCFPGYDAKGGDLPPPPVCWKTWRQAALDMVPDVRLTILIGGYAMKYHLPDFTKVTEAVAGWRDHPPGVFALPHPSWRNTGWLKKNPWFEAEVLPRLRAAVSEVLND</sequence>
<accession>A0A6P0CB30</accession>
<dbReference type="SMART" id="SM00986">
    <property type="entry name" value="UDG"/>
    <property type="match status" value="1"/>
</dbReference>
<dbReference type="InterPro" id="IPR047124">
    <property type="entry name" value="HI_0220.2"/>
</dbReference>
<dbReference type="PANTHER" id="PTHR42160">
    <property type="entry name" value="URACIL-DNA GLYCOSYLASE SUPERFAMILY PROTEIN"/>
    <property type="match status" value="1"/>
</dbReference>
<keyword evidence="3" id="KW-1185">Reference proteome</keyword>
<dbReference type="AlphaFoldDB" id="A0A6P0CB30"/>
<dbReference type="EMBL" id="JAABNT010000004">
    <property type="protein sequence ID" value="NEK22348.1"/>
    <property type="molecule type" value="Genomic_DNA"/>
</dbReference>
<dbReference type="CDD" id="cd10033">
    <property type="entry name" value="UDG_like"/>
    <property type="match status" value="1"/>
</dbReference>
<dbReference type="SMART" id="SM00987">
    <property type="entry name" value="UreE_C"/>
    <property type="match status" value="1"/>
</dbReference>
<name>A0A6P0CB30_9RHOB</name>